<evidence type="ECO:0000313" key="3">
    <source>
        <dbReference type="Proteomes" id="UP000287857"/>
    </source>
</evidence>
<dbReference type="EMBL" id="NGJS01000029">
    <property type="protein sequence ID" value="RST96024.1"/>
    <property type="molecule type" value="Genomic_DNA"/>
</dbReference>
<evidence type="ECO:0008006" key="4">
    <source>
        <dbReference type="Google" id="ProtNLM"/>
    </source>
</evidence>
<dbReference type="Proteomes" id="UP000287857">
    <property type="component" value="Unassembled WGS sequence"/>
</dbReference>
<sequence length="303" mass="35161">MNELTLSSDLNQIELEINYHKQIAGQSIWEIGRRLNHVKENDLVHGEFKNWLDDIGVSYPEANRMMKVANNLSNVSTLKDLGSTTLYLIATLPEDQKQKEIAKAEQGDPSTVRELQELKRQNKLQSEQLKQKDETIEQLTNREPEVREIEIEKIPDDYHSLKGNFEATKKNYEYYKQQNNELRDEIKQLEESYRGLLQKRSEVDEKSVKYEQLSQAINQAEGRLNATQKLVSDYKHLSDLLKKSNEFLAQAGSLVYMDLSEVISRDNLAKQELNFLIERLDKFLSDLSSINKNTIIEGEIIND</sequence>
<dbReference type="RefSeq" id="WP_125984841.1">
    <property type="nucleotide sequence ID" value="NZ_NGJS01000029.1"/>
</dbReference>
<proteinExistence type="predicted"/>
<keyword evidence="1" id="KW-0175">Coiled coil</keyword>
<reference evidence="2 3" key="1">
    <citation type="submission" date="2017-05" db="EMBL/GenBank/DDBJ databases">
        <title>Vagococcus spp. assemblies.</title>
        <authorList>
            <person name="Gulvik C.A."/>
        </authorList>
    </citation>
    <scope>NUCLEOTIDE SEQUENCE [LARGE SCALE GENOMIC DNA]</scope>
    <source>
        <strain evidence="2 3">SS1995</strain>
    </source>
</reference>
<dbReference type="AlphaFoldDB" id="A0A429ZQM2"/>
<organism evidence="2 3">
    <name type="scientific">Vagococcus vulneris</name>
    <dbReference type="NCBI Taxonomy" id="1977869"/>
    <lineage>
        <taxon>Bacteria</taxon>
        <taxon>Bacillati</taxon>
        <taxon>Bacillota</taxon>
        <taxon>Bacilli</taxon>
        <taxon>Lactobacillales</taxon>
        <taxon>Enterococcaceae</taxon>
        <taxon>Vagococcus</taxon>
    </lineage>
</organism>
<evidence type="ECO:0000313" key="2">
    <source>
        <dbReference type="EMBL" id="RST96024.1"/>
    </source>
</evidence>
<feature type="coiled-coil region" evidence="1">
    <location>
        <begin position="112"/>
        <end position="230"/>
    </location>
</feature>
<comment type="caution">
    <text evidence="2">The sequence shown here is derived from an EMBL/GenBank/DDBJ whole genome shotgun (WGS) entry which is preliminary data.</text>
</comment>
<evidence type="ECO:0000256" key="1">
    <source>
        <dbReference type="SAM" id="Coils"/>
    </source>
</evidence>
<dbReference type="OrthoDB" id="2200242at2"/>
<accession>A0A429ZQM2</accession>
<gene>
    <name evidence="2" type="ORF">CBF37_11305</name>
</gene>
<keyword evidence="3" id="KW-1185">Reference proteome</keyword>
<name>A0A429ZQM2_9ENTE</name>
<protein>
    <recommendedName>
        <fullName evidence="4">DUF3102 domain-containing protein</fullName>
    </recommendedName>
</protein>